<organism evidence="7 8">
    <name type="scientific">Cladophialophora immunda</name>
    <dbReference type="NCBI Taxonomy" id="569365"/>
    <lineage>
        <taxon>Eukaryota</taxon>
        <taxon>Fungi</taxon>
        <taxon>Dikarya</taxon>
        <taxon>Ascomycota</taxon>
        <taxon>Pezizomycotina</taxon>
        <taxon>Eurotiomycetes</taxon>
        <taxon>Chaetothyriomycetidae</taxon>
        <taxon>Chaetothyriales</taxon>
        <taxon>Herpotrichiellaceae</taxon>
        <taxon>Cladophialophora</taxon>
    </lineage>
</organism>
<sequence>MVGKPRSCTACRQAKIACDARLTAPNPCSRCTRNDLDCSFAKNFKRVSTRRYGGPLFDRLYCEYSSRQFRLTRDIVKEIHMVRDSQNLADESPLPSNLLSTAPSGARSAFALSADLEVEPLPNFELRSVSIPPGAAVELLQQYAIHVRKCLAATDTDLFLSFERYYFPYATFIRPIKSLARFVMDSPLLFWTMILMASQHHDKYSHLYQNLFVSHQDLLVPLSNTAIRSLEDVHAILLLCIWPIPKRRILHDPSWAYIGIAVNSCMVLNCHTPLAQKQTAPKGTDLSGIVDAQTQCLTWLACFSVGTQIAIFRGFVPPISSFHQLKHVRKAIDQLKHRLSQENQACFAICEIVCNYTISLEDVKDPIAHLSLTNTFDSSLDSIKQTFLTQWTSELGIQLHMAKLNLYATSALLHLQVDSQADGQNLINRETVFLRGLESATTVIHYMKNIASIQGSEDQPPAGKLPFVPIHLFSSLFFSAIFLFRIFVCLKPLSPAHTERAIQGMIDARSILQVLPYHRSLARAARLIGKLVENAQTLGAASGHWSLTELTVTNRLGASILWDTFARMQAKATLERKNAIGDLVDTQKMRLIGRDPLPPAPEMKYRLQNSAGEPLVAMTAIEDQEMDLWGSWSVGLDDFGFDFDQHRL</sequence>
<dbReference type="AlphaFoldDB" id="A0A0D1ZRM2"/>
<keyword evidence="5" id="KW-0539">Nucleus</keyword>
<proteinExistence type="predicted"/>
<comment type="subcellular location">
    <subcellularLocation>
        <location evidence="1">Nucleus</location>
    </subcellularLocation>
</comment>
<dbReference type="PANTHER" id="PTHR31845">
    <property type="entry name" value="FINGER DOMAIN PROTEIN, PUTATIVE-RELATED"/>
    <property type="match status" value="1"/>
</dbReference>
<evidence type="ECO:0000256" key="2">
    <source>
        <dbReference type="ARBA" id="ARBA00023015"/>
    </source>
</evidence>
<gene>
    <name evidence="7" type="ORF">PV07_02404</name>
</gene>
<dbReference type="InterPro" id="IPR036864">
    <property type="entry name" value="Zn2-C6_fun-type_DNA-bd_sf"/>
</dbReference>
<keyword evidence="8" id="KW-1185">Reference proteome</keyword>
<dbReference type="SUPFAM" id="SSF57701">
    <property type="entry name" value="Zn2/Cys6 DNA-binding domain"/>
    <property type="match status" value="1"/>
</dbReference>
<evidence type="ECO:0000259" key="6">
    <source>
        <dbReference type="PROSITE" id="PS50048"/>
    </source>
</evidence>
<evidence type="ECO:0000313" key="8">
    <source>
        <dbReference type="Proteomes" id="UP000054466"/>
    </source>
</evidence>
<dbReference type="GO" id="GO:0000976">
    <property type="term" value="F:transcription cis-regulatory region binding"/>
    <property type="evidence" value="ECO:0007669"/>
    <property type="project" value="TreeGrafter"/>
</dbReference>
<keyword evidence="3" id="KW-0238">DNA-binding</keyword>
<reference evidence="7 8" key="1">
    <citation type="submission" date="2015-01" db="EMBL/GenBank/DDBJ databases">
        <title>The Genome Sequence of Cladophialophora immunda CBS83496.</title>
        <authorList>
            <consortium name="The Broad Institute Genomics Platform"/>
            <person name="Cuomo C."/>
            <person name="de Hoog S."/>
            <person name="Gorbushina A."/>
            <person name="Stielow B."/>
            <person name="Teixiera M."/>
            <person name="Abouelleil A."/>
            <person name="Chapman S.B."/>
            <person name="Priest M."/>
            <person name="Young S.K."/>
            <person name="Wortman J."/>
            <person name="Nusbaum C."/>
            <person name="Birren B."/>
        </authorList>
    </citation>
    <scope>NUCLEOTIDE SEQUENCE [LARGE SCALE GENOMIC DNA]</scope>
    <source>
        <strain evidence="7 8">CBS 83496</strain>
    </source>
</reference>
<evidence type="ECO:0000256" key="4">
    <source>
        <dbReference type="ARBA" id="ARBA00023163"/>
    </source>
</evidence>
<dbReference type="InterPro" id="IPR001138">
    <property type="entry name" value="Zn2Cys6_DnaBD"/>
</dbReference>
<evidence type="ECO:0000313" key="7">
    <source>
        <dbReference type="EMBL" id="KIW30696.1"/>
    </source>
</evidence>
<dbReference type="EMBL" id="KN847041">
    <property type="protein sequence ID" value="KIW30696.1"/>
    <property type="molecule type" value="Genomic_DNA"/>
</dbReference>
<dbReference type="Proteomes" id="UP000054466">
    <property type="component" value="Unassembled WGS sequence"/>
</dbReference>
<dbReference type="RefSeq" id="XP_016250912.1">
    <property type="nucleotide sequence ID" value="XM_016389010.1"/>
</dbReference>
<keyword evidence="2" id="KW-0805">Transcription regulation</keyword>
<dbReference type="VEuPathDB" id="FungiDB:PV07_02404"/>
<dbReference type="PROSITE" id="PS00463">
    <property type="entry name" value="ZN2_CY6_FUNGAL_1"/>
    <property type="match status" value="1"/>
</dbReference>
<dbReference type="HOGENOM" id="CLU_011455_3_1_1"/>
<dbReference type="OrthoDB" id="3163292at2759"/>
<name>A0A0D1ZRM2_9EURO</name>
<dbReference type="Gene3D" id="4.10.240.10">
    <property type="entry name" value="Zn(2)-C6 fungal-type DNA-binding domain"/>
    <property type="match status" value="1"/>
</dbReference>
<dbReference type="GO" id="GO:0005634">
    <property type="term" value="C:nucleus"/>
    <property type="evidence" value="ECO:0007669"/>
    <property type="project" value="UniProtKB-SubCell"/>
</dbReference>
<dbReference type="GO" id="GO:0008270">
    <property type="term" value="F:zinc ion binding"/>
    <property type="evidence" value="ECO:0007669"/>
    <property type="project" value="InterPro"/>
</dbReference>
<evidence type="ECO:0000256" key="5">
    <source>
        <dbReference type="ARBA" id="ARBA00023242"/>
    </source>
</evidence>
<dbReference type="STRING" id="569365.A0A0D1ZRM2"/>
<dbReference type="Pfam" id="PF00172">
    <property type="entry name" value="Zn_clus"/>
    <property type="match status" value="1"/>
</dbReference>
<evidence type="ECO:0000256" key="3">
    <source>
        <dbReference type="ARBA" id="ARBA00023125"/>
    </source>
</evidence>
<keyword evidence="4" id="KW-0804">Transcription</keyword>
<dbReference type="SMART" id="SM00066">
    <property type="entry name" value="GAL4"/>
    <property type="match status" value="1"/>
</dbReference>
<dbReference type="GeneID" id="27341598"/>
<evidence type="ECO:0000256" key="1">
    <source>
        <dbReference type="ARBA" id="ARBA00004123"/>
    </source>
</evidence>
<dbReference type="PROSITE" id="PS50048">
    <property type="entry name" value="ZN2_CY6_FUNGAL_2"/>
    <property type="match status" value="1"/>
</dbReference>
<dbReference type="CDD" id="cd12148">
    <property type="entry name" value="fungal_TF_MHR"/>
    <property type="match status" value="1"/>
</dbReference>
<dbReference type="CDD" id="cd00067">
    <property type="entry name" value="GAL4"/>
    <property type="match status" value="1"/>
</dbReference>
<dbReference type="InterPro" id="IPR051089">
    <property type="entry name" value="prtT"/>
</dbReference>
<protein>
    <recommendedName>
        <fullName evidence="6">Zn(2)-C6 fungal-type domain-containing protein</fullName>
    </recommendedName>
</protein>
<accession>A0A0D1ZRM2</accession>
<dbReference type="GO" id="GO:0000981">
    <property type="term" value="F:DNA-binding transcription factor activity, RNA polymerase II-specific"/>
    <property type="evidence" value="ECO:0007669"/>
    <property type="project" value="InterPro"/>
</dbReference>
<feature type="domain" description="Zn(2)-C6 fungal-type" evidence="6">
    <location>
        <begin position="7"/>
        <end position="40"/>
    </location>
</feature>
<dbReference type="PANTHER" id="PTHR31845:SF21">
    <property type="entry name" value="REGULATORY PROTEIN LEU3"/>
    <property type="match status" value="1"/>
</dbReference>